<dbReference type="AlphaFoldDB" id="A0A9P5Z034"/>
<sequence>MPTLPFELIEVILDIVAHSDGPGFPSTKTCALVCYDFHQICRKHIFASIALGPITIGTVQATKTNASSAELHQLLDDTPEIGALIRNLEFCIQSVHLAEHCILQRTFQKISHLENLAIDREDGEFQWNDNSLRPALLHLLQSPTLCHLRLQNISDFLVADLFPCVSLRGLAFSAKFTVFDSPDRRMPEGPLRLRRIKVGHHVESIAKFFSLQCTDQKPFIDLEKLSDLSVGIFSRSDIAHSRLLFSRCKRLSFARISVSTPWMDFTQIGLFEMLLPTVQTLKHLMIEYPYYNKIRDDNPLTGLTIELEKLKGNYNIEYITISVLLPPVLDCMENTESEWRRLDTILTSSAWSNLRAVSLKIKLLGHPRVDHLELMSLLEKHPATHLPNLSSSKAILFNFSIHRGSRLAQM</sequence>
<accession>A0A9P5Z034</accession>
<name>A0A9P5Z034_9AGAR</name>
<organism evidence="1 2">
    <name type="scientific">Pholiota conissans</name>
    <dbReference type="NCBI Taxonomy" id="109636"/>
    <lineage>
        <taxon>Eukaryota</taxon>
        <taxon>Fungi</taxon>
        <taxon>Dikarya</taxon>
        <taxon>Basidiomycota</taxon>
        <taxon>Agaricomycotina</taxon>
        <taxon>Agaricomycetes</taxon>
        <taxon>Agaricomycetidae</taxon>
        <taxon>Agaricales</taxon>
        <taxon>Agaricineae</taxon>
        <taxon>Strophariaceae</taxon>
        <taxon>Pholiota</taxon>
    </lineage>
</organism>
<dbReference type="Proteomes" id="UP000807469">
    <property type="component" value="Unassembled WGS sequence"/>
</dbReference>
<evidence type="ECO:0000313" key="1">
    <source>
        <dbReference type="EMBL" id="KAF9478243.1"/>
    </source>
</evidence>
<evidence type="ECO:0000313" key="2">
    <source>
        <dbReference type="Proteomes" id="UP000807469"/>
    </source>
</evidence>
<gene>
    <name evidence="1" type="ORF">BDN70DRAFT_994351</name>
</gene>
<reference evidence="1" key="1">
    <citation type="submission" date="2020-11" db="EMBL/GenBank/DDBJ databases">
        <authorList>
            <consortium name="DOE Joint Genome Institute"/>
            <person name="Ahrendt S."/>
            <person name="Riley R."/>
            <person name="Andreopoulos W."/>
            <person name="Labutti K."/>
            <person name="Pangilinan J."/>
            <person name="Ruiz-Duenas F.J."/>
            <person name="Barrasa J.M."/>
            <person name="Sanchez-Garcia M."/>
            <person name="Camarero S."/>
            <person name="Miyauchi S."/>
            <person name="Serrano A."/>
            <person name="Linde D."/>
            <person name="Babiker R."/>
            <person name="Drula E."/>
            <person name="Ayuso-Fernandez I."/>
            <person name="Pacheco R."/>
            <person name="Padilla G."/>
            <person name="Ferreira P."/>
            <person name="Barriuso J."/>
            <person name="Kellner H."/>
            <person name="Castanera R."/>
            <person name="Alfaro M."/>
            <person name="Ramirez L."/>
            <person name="Pisabarro A.G."/>
            <person name="Kuo A."/>
            <person name="Tritt A."/>
            <person name="Lipzen A."/>
            <person name="He G."/>
            <person name="Yan M."/>
            <person name="Ng V."/>
            <person name="Cullen D."/>
            <person name="Martin F."/>
            <person name="Rosso M.-N."/>
            <person name="Henrissat B."/>
            <person name="Hibbett D."/>
            <person name="Martinez A.T."/>
            <person name="Grigoriev I.V."/>
        </authorList>
    </citation>
    <scope>NUCLEOTIDE SEQUENCE</scope>
    <source>
        <strain evidence="1">CIRM-BRFM 674</strain>
    </source>
</reference>
<comment type="caution">
    <text evidence="1">The sequence shown here is derived from an EMBL/GenBank/DDBJ whole genome shotgun (WGS) entry which is preliminary data.</text>
</comment>
<protein>
    <submittedName>
        <fullName evidence="1">Uncharacterized protein</fullName>
    </submittedName>
</protein>
<dbReference type="EMBL" id="MU155239">
    <property type="protein sequence ID" value="KAF9478243.1"/>
    <property type="molecule type" value="Genomic_DNA"/>
</dbReference>
<dbReference type="OrthoDB" id="2745898at2759"/>
<keyword evidence="2" id="KW-1185">Reference proteome</keyword>
<proteinExistence type="predicted"/>